<dbReference type="Pfam" id="PF14464">
    <property type="entry name" value="Prok-JAB"/>
    <property type="match status" value="1"/>
</dbReference>
<name>A0A399EVT1_9DEIN</name>
<keyword evidence="1" id="KW-0645">Protease</keyword>
<dbReference type="InterPro" id="IPR000555">
    <property type="entry name" value="JAMM/MPN+_dom"/>
</dbReference>
<dbReference type="Gene3D" id="3.40.140.10">
    <property type="entry name" value="Cytidine Deaminase, domain 2"/>
    <property type="match status" value="1"/>
</dbReference>
<dbReference type="PANTHER" id="PTHR34858:SF1">
    <property type="entry name" value="CYSO-CYSTEINE PEPTIDASE"/>
    <property type="match status" value="1"/>
</dbReference>
<dbReference type="PANTHER" id="PTHR34858">
    <property type="entry name" value="CYSO-CYSTEINE PEPTIDASE"/>
    <property type="match status" value="1"/>
</dbReference>
<dbReference type="SUPFAM" id="SSF102712">
    <property type="entry name" value="JAB1/MPN domain"/>
    <property type="match status" value="1"/>
</dbReference>
<dbReference type="InterPro" id="IPR028090">
    <property type="entry name" value="JAB_dom_prok"/>
</dbReference>
<dbReference type="AlphaFoldDB" id="A0A399EVT1"/>
<keyword evidence="5" id="KW-0482">Metalloprotease</keyword>
<reference evidence="7 8" key="1">
    <citation type="submission" date="2018-08" db="EMBL/GenBank/DDBJ databases">
        <title>Meiothermus roseus NBRC 110900 genome sequencing project.</title>
        <authorList>
            <person name="Da Costa M.S."/>
            <person name="Albuquerque L."/>
            <person name="Raposo P."/>
            <person name="Froufe H.J.C."/>
            <person name="Barroso C.S."/>
            <person name="Egas C."/>
        </authorList>
    </citation>
    <scope>NUCLEOTIDE SEQUENCE [LARGE SCALE GENOMIC DNA]</scope>
    <source>
        <strain evidence="7 8">NBRC 110900</strain>
    </source>
</reference>
<evidence type="ECO:0000256" key="3">
    <source>
        <dbReference type="ARBA" id="ARBA00022801"/>
    </source>
</evidence>
<dbReference type="GO" id="GO:0006508">
    <property type="term" value="P:proteolysis"/>
    <property type="evidence" value="ECO:0007669"/>
    <property type="project" value="UniProtKB-KW"/>
</dbReference>
<dbReference type="GO" id="GO:0008270">
    <property type="term" value="F:zinc ion binding"/>
    <property type="evidence" value="ECO:0007669"/>
    <property type="project" value="TreeGrafter"/>
</dbReference>
<dbReference type="OrthoDB" id="9802958at2"/>
<proteinExistence type="predicted"/>
<evidence type="ECO:0000259" key="6">
    <source>
        <dbReference type="SMART" id="SM00232"/>
    </source>
</evidence>
<keyword evidence="8" id="KW-1185">Reference proteome</keyword>
<feature type="domain" description="JAB1/MPN/MOV34 metalloenzyme" evidence="6">
    <location>
        <begin position="1"/>
        <end position="119"/>
    </location>
</feature>
<evidence type="ECO:0000256" key="2">
    <source>
        <dbReference type="ARBA" id="ARBA00022723"/>
    </source>
</evidence>
<dbReference type="EMBL" id="QWLA01000016">
    <property type="protein sequence ID" value="RIH87745.1"/>
    <property type="molecule type" value="Genomic_DNA"/>
</dbReference>
<gene>
    <name evidence="7" type="ORF">Mrose_01140</name>
</gene>
<organism evidence="7 8">
    <name type="scientific">Calidithermus roseus</name>
    <dbReference type="NCBI Taxonomy" id="1644118"/>
    <lineage>
        <taxon>Bacteria</taxon>
        <taxon>Thermotogati</taxon>
        <taxon>Deinococcota</taxon>
        <taxon>Deinococci</taxon>
        <taxon>Thermales</taxon>
        <taxon>Thermaceae</taxon>
        <taxon>Calidithermus</taxon>
    </lineage>
</organism>
<keyword evidence="3" id="KW-0378">Hydrolase</keyword>
<sequence>MLRVGQAELERTLQHLRSELPREGVGLWAGRGGRVERVLPLPNVHETPQAAYTADPGALVRGIRDLEREGLELLAIYHSHPHGPASPSSSDRMQAYWRVPYVIFALESGEVRAYNLPDGEEVRLHVES</sequence>
<keyword evidence="2" id="KW-0479">Metal-binding</keyword>
<dbReference type="GO" id="GO:0008235">
    <property type="term" value="F:metalloexopeptidase activity"/>
    <property type="evidence" value="ECO:0007669"/>
    <property type="project" value="TreeGrafter"/>
</dbReference>
<evidence type="ECO:0000256" key="5">
    <source>
        <dbReference type="ARBA" id="ARBA00023049"/>
    </source>
</evidence>
<dbReference type="InterPro" id="IPR051929">
    <property type="entry name" value="VirAsm_ModProt"/>
</dbReference>
<evidence type="ECO:0000313" key="7">
    <source>
        <dbReference type="EMBL" id="RIH87745.1"/>
    </source>
</evidence>
<keyword evidence="4" id="KW-0862">Zinc</keyword>
<dbReference type="CDD" id="cd08070">
    <property type="entry name" value="MPN_like"/>
    <property type="match status" value="1"/>
</dbReference>
<dbReference type="RefSeq" id="WP_119276467.1">
    <property type="nucleotide sequence ID" value="NZ_QWLA01000016.1"/>
</dbReference>
<dbReference type="SMART" id="SM00232">
    <property type="entry name" value="JAB_MPN"/>
    <property type="match status" value="1"/>
</dbReference>
<accession>A0A399EVT1</accession>
<dbReference type="Proteomes" id="UP000265341">
    <property type="component" value="Unassembled WGS sequence"/>
</dbReference>
<evidence type="ECO:0000313" key="8">
    <source>
        <dbReference type="Proteomes" id="UP000265341"/>
    </source>
</evidence>
<protein>
    <submittedName>
        <fullName evidence="7">Prokaryotic homologs of the JAB domain protein</fullName>
    </submittedName>
</protein>
<evidence type="ECO:0000256" key="4">
    <source>
        <dbReference type="ARBA" id="ARBA00022833"/>
    </source>
</evidence>
<evidence type="ECO:0000256" key="1">
    <source>
        <dbReference type="ARBA" id="ARBA00022670"/>
    </source>
</evidence>
<comment type="caution">
    <text evidence="7">The sequence shown here is derived from an EMBL/GenBank/DDBJ whole genome shotgun (WGS) entry which is preliminary data.</text>
</comment>